<dbReference type="Proteomes" id="UP000199518">
    <property type="component" value="Unassembled WGS sequence"/>
</dbReference>
<evidence type="ECO:0000256" key="7">
    <source>
        <dbReference type="PROSITE-ProRule" id="PRU00169"/>
    </source>
</evidence>
<dbReference type="PROSITE" id="PS50109">
    <property type="entry name" value="HIS_KIN"/>
    <property type="match status" value="1"/>
</dbReference>
<evidence type="ECO:0000259" key="10">
    <source>
        <dbReference type="PROSITE" id="PS50110"/>
    </source>
</evidence>
<evidence type="ECO:0000256" key="2">
    <source>
        <dbReference type="ARBA" id="ARBA00012438"/>
    </source>
</evidence>
<dbReference type="PANTHER" id="PTHR43395:SF1">
    <property type="entry name" value="CHEMOTAXIS PROTEIN CHEA"/>
    <property type="match status" value="1"/>
</dbReference>
<accession>A0A1I3QJB5</accession>
<dbReference type="InterPro" id="IPR001789">
    <property type="entry name" value="Sig_transdc_resp-reg_receiver"/>
</dbReference>
<dbReference type="Gene3D" id="2.30.30.40">
    <property type="entry name" value="SH3 Domains"/>
    <property type="match status" value="1"/>
</dbReference>
<evidence type="ECO:0000256" key="3">
    <source>
        <dbReference type="ARBA" id="ARBA00022553"/>
    </source>
</evidence>
<evidence type="ECO:0000256" key="6">
    <source>
        <dbReference type="PROSITE-ProRule" id="PRU00110"/>
    </source>
</evidence>
<dbReference type="PANTHER" id="PTHR43395">
    <property type="entry name" value="SENSOR HISTIDINE KINASE CHEA"/>
    <property type="match status" value="1"/>
</dbReference>
<evidence type="ECO:0000259" key="11">
    <source>
        <dbReference type="PROSITE" id="PS50894"/>
    </source>
</evidence>
<dbReference type="Pfam" id="PF02518">
    <property type="entry name" value="HATPase_c"/>
    <property type="match status" value="1"/>
</dbReference>
<dbReference type="Gene3D" id="1.20.120.160">
    <property type="entry name" value="HPT domain"/>
    <property type="match status" value="1"/>
</dbReference>
<keyword evidence="4" id="KW-0808">Transferase</keyword>
<feature type="domain" description="HPt" evidence="11">
    <location>
        <begin position="1"/>
        <end position="105"/>
    </location>
</feature>
<dbReference type="RefSeq" id="WP_092054936.1">
    <property type="nucleotide sequence ID" value="NZ_FOQD01000018.1"/>
</dbReference>
<dbReference type="SMART" id="SM00387">
    <property type="entry name" value="HATPase_c"/>
    <property type="match status" value="1"/>
</dbReference>
<dbReference type="GO" id="GO:0000155">
    <property type="term" value="F:phosphorelay sensor kinase activity"/>
    <property type="evidence" value="ECO:0007669"/>
    <property type="project" value="UniProtKB-ARBA"/>
</dbReference>
<dbReference type="SMART" id="SM00448">
    <property type="entry name" value="REC"/>
    <property type="match status" value="1"/>
</dbReference>
<reference evidence="13" key="1">
    <citation type="submission" date="2016-10" db="EMBL/GenBank/DDBJ databases">
        <authorList>
            <person name="Varghese N."/>
            <person name="Submissions S."/>
        </authorList>
    </citation>
    <scope>NUCLEOTIDE SEQUENCE [LARGE SCALE GENOMIC DNA]</scope>
    <source>
        <strain evidence="13">DSM 26348</strain>
    </source>
</reference>
<evidence type="ECO:0000256" key="5">
    <source>
        <dbReference type="ARBA" id="ARBA00022777"/>
    </source>
</evidence>
<name>A0A1I3QJB5_9PLAN</name>
<dbReference type="EC" id="2.7.13.3" evidence="2"/>
<feature type="coiled-coil region" evidence="8">
    <location>
        <begin position="59"/>
        <end position="108"/>
    </location>
</feature>
<evidence type="ECO:0000256" key="8">
    <source>
        <dbReference type="SAM" id="Coils"/>
    </source>
</evidence>
<dbReference type="Gene3D" id="3.40.50.2300">
    <property type="match status" value="1"/>
</dbReference>
<dbReference type="Pfam" id="PF00072">
    <property type="entry name" value="Response_reg"/>
    <property type="match status" value="1"/>
</dbReference>
<dbReference type="InterPro" id="IPR036641">
    <property type="entry name" value="HPT_dom_sf"/>
</dbReference>
<dbReference type="PROSITE" id="PS50110">
    <property type="entry name" value="RESPONSE_REGULATORY"/>
    <property type="match status" value="1"/>
</dbReference>
<dbReference type="InterPro" id="IPR005467">
    <property type="entry name" value="His_kinase_dom"/>
</dbReference>
<dbReference type="InterPro" id="IPR008207">
    <property type="entry name" value="Sig_transdc_His_kin_Hpt_dom"/>
</dbReference>
<gene>
    <name evidence="12" type="ORF">SAMN05421753_118103</name>
</gene>
<evidence type="ECO:0000313" key="13">
    <source>
        <dbReference type="Proteomes" id="UP000199518"/>
    </source>
</evidence>
<dbReference type="Pfam" id="PF01627">
    <property type="entry name" value="Hpt"/>
    <property type="match status" value="1"/>
</dbReference>
<dbReference type="OrthoDB" id="9803176at2"/>
<evidence type="ECO:0000313" key="12">
    <source>
        <dbReference type="EMBL" id="SFJ33672.1"/>
    </source>
</evidence>
<evidence type="ECO:0000256" key="4">
    <source>
        <dbReference type="ARBA" id="ARBA00022679"/>
    </source>
</evidence>
<dbReference type="EMBL" id="FOQD01000018">
    <property type="protein sequence ID" value="SFJ33672.1"/>
    <property type="molecule type" value="Genomic_DNA"/>
</dbReference>
<dbReference type="SUPFAM" id="SSF52172">
    <property type="entry name" value="CheY-like"/>
    <property type="match status" value="1"/>
</dbReference>
<keyword evidence="5 12" id="KW-0418">Kinase</keyword>
<proteinExistence type="predicted"/>
<dbReference type="InterPro" id="IPR004358">
    <property type="entry name" value="Sig_transdc_His_kin-like_C"/>
</dbReference>
<feature type="domain" description="Response regulatory" evidence="10">
    <location>
        <begin position="574"/>
        <end position="687"/>
    </location>
</feature>
<dbReference type="AlphaFoldDB" id="A0A1I3QJB5"/>
<keyword evidence="8" id="KW-0175">Coiled coil</keyword>
<dbReference type="InterPro" id="IPR003594">
    <property type="entry name" value="HATPase_dom"/>
</dbReference>
<dbReference type="GO" id="GO:0006935">
    <property type="term" value="P:chemotaxis"/>
    <property type="evidence" value="ECO:0007669"/>
    <property type="project" value="InterPro"/>
</dbReference>
<dbReference type="FunFam" id="3.30.565.10:FF:000016">
    <property type="entry name" value="Chemotaxis protein CheA, putative"/>
    <property type="match status" value="1"/>
</dbReference>
<dbReference type="SMART" id="SM00073">
    <property type="entry name" value="HPT"/>
    <property type="match status" value="1"/>
</dbReference>
<dbReference type="SMART" id="SM00260">
    <property type="entry name" value="CheW"/>
    <property type="match status" value="1"/>
</dbReference>
<dbReference type="PROSITE" id="PS50894">
    <property type="entry name" value="HPT"/>
    <property type="match status" value="1"/>
</dbReference>
<dbReference type="SUPFAM" id="SSF47226">
    <property type="entry name" value="Histidine-containing phosphotransfer domain, HPT domain"/>
    <property type="match status" value="1"/>
</dbReference>
<comment type="catalytic activity">
    <reaction evidence="1">
        <text>ATP + protein L-histidine = ADP + protein N-phospho-L-histidine.</text>
        <dbReference type="EC" id="2.7.13.3"/>
    </reaction>
</comment>
<dbReference type="PRINTS" id="PR00344">
    <property type="entry name" value="BCTRLSENSOR"/>
</dbReference>
<keyword evidence="3 7" id="KW-0597">Phosphoprotein</keyword>
<dbReference type="SUPFAM" id="SSF50341">
    <property type="entry name" value="CheW-like"/>
    <property type="match status" value="1"/>
</dbReference>
<keyword evidence="13" id="KW-1185">Reference proteome</keyword>
<feature type="modified residue" description="Phosphohistidine" evidence="6">
    <location>
        <position position="48"/>
    </location>
</feature>
<evidence type="ECO:0000256" key="1">
    <source>
        <dbReference type="ARBA" id="ARBA00000085"/>
    </source>
</evidence>
<feature type="domain" description="Histidine kinase" evidence="9">
    <location>
        <begin position="176"/>
        <end position="422"/>
    </location>
</feature>
<dbReference type="SUPFAM" id="SSF55874">
    <property type="entry name" value="ATPase domain of HSP90 chaperone/DNA topoisomerase II/histidine kinase"/>
    <property type="match status" value="1"/>
</dbReference>
<protein>
    <recommendedName>
        <fullName evidence="2">histidine kinase</fullName>
        <ecNumber evidence="2">2.7.13.3</ecNumber>
    </recommendedName>
</protein>
<dbReference type="STRING" id="1576369.SAMN05421753_118103"/>
<dbReference type="InterPro" id="IPR011006">
    <property type="entry name" value="CheY-like_superfamily"/>
</dbReference>
<sequence>MIDSILTLFREESREHLQALERGFLELESLTETTARREMIDRLFRHAHNLKGDSRAVGVQSLQRVSQSLEEVLSQFRQDPHSVSRTEIDEALKRLDAVRDAFVRWEAEQPVEAPDVGERSPDVENVTQAIAEPHVAISSGGEELASLRISSERLDNMLNAVGDARIAQRGAVGTGQQLKELRERLEELQPLAAGQVLSELDALSEQMRRIETDFRQRQLREQISLESLDREIRDARLVPLSTLAESLRRSVRDLSQTLGKPIRYEIDVGDVQLDKVVIEALRSPLQHLIRNAADHGLETPVERQRHNKPEEGTIRLQARRRGEVVEISLTDDGQGISYDAIRQRLISRFGQNQGEVSALTPEQLTAWLFHPGFSTAEVGQISGRGVGLDVVRDTLQRLHGDVRIAPQVGVGTTFILDVPVSISTIRTLSVWAGGQCYGIPTSSVLKTGRQRPSQLTRVQGVPMIAYEGEMIRWIALSELVQSVTGTGLSSDAPVLYLVIAGDERQLAVCVDDIEEERENLLKPLGFPLEHHRGVLGGTIRPDGSVQLVLDLPEIAVSRRHAPATSPTDSSPPARILVVDDSPTTRAILRNLLVSAGFQVRTAVDGVDALDKLRLYPCDLLISDFEMPRLNGVDLTRQVKANWKLPVILVTGREQPEHRRQGLEAGADAYVVKSTFQQENLLEVIRQFVDA</sequence>
<evidence type="ECO:0000259" key="9">
    <source>
        <dbReference type="PROSITE" id="PS50109"/>
    </source>
</evidence>
<dbReference type="Gene3D" id="3.30.565.10">
    <property type="entry name" value="Histidine kinase-like ATPase, C-terminal domain"/>
    <property type="match status" value="1"/>
</dbReference>
<dbReference type="CDD" id="cd00088">
    <property type="entry name" value="HPT"/>
    <property type="match status" value="1"/>
</dbReference>
<dbReference type="InterPro" id="IPR051315">
    <property type="entry name" value="Bact_Chemotaxis_CheA"/>
</dbReference>
<organism evidence="12 13">
    <name type="scientific">Planctomicrobium piriforme</name>
    <dbReference type="NCBI Taxonomy" id="1576369"/>
    <lineage>
        <taxon>Bacteria</taxon>
        <taxon>Pseudomonadati</taxon>
        <taxon>Planctomycetota</taxon>
        <taxon>Planctomycetia</taxon>
        <taxon>Planctomycetales</taxon>
        <taxon>Planctomycetaceae</taxon>
        <taxon>Planctomicrobium</taxon>
    </lineage>
</organism>
<dbReference type="InterPro" id="IPR036061">
    <property type="entry name" value="CheW-like_dom_sf"/>
</dbReference>
<dbReference type="Pfam" id="PF01584">
    <property type="entry name" value="CheW"/>
    <property type="match status" value="1"/>
</dbReference>
<dbReference type="InterPro" id="IPR036890">
    <property type="entry name" value="HATPase_C_sf"/>
</dbReference>
<feature type="modified residue" description="4-aspartylphosphate" evidence="7">
    <location>
        <position position="623"/>
    </location>
</feature>
<dbReference type="InterPro" id="IPR002545">
    <property type="entry name" value="CheW-lke_dom"/>
</dbReference>